<name>A0ABS4KS19_9CLOT</name>
<dbReference type="InterPro" id="IPR001451">
    <property type="entry name" value="Hexapep"/>
</dbReference>
<keyword evidence="1" id="KW-0808">Transferase</keyword>
<dbReference type="SUPFAM" id="SSF51161">
    <property type="entry name" value="Trimeric LpxA-like enzymes"/>
    <property type="match status" value="1"/>
</dbReference>
<dbReference type="InterPro" id="IPR018357">
    <property type="entry name" value="Hexapep_transf_CS"/>
</dbReference>
<evidence type="ECO:0000256" key="1">
    <source>
        <dbReference type="ARBA" id="ARBA00022679"/>
    </source>
</evidence>
<evidence type="ECO:0000256" key="2">
    <source>
        <dbReference type="ARBA" id="ARBA00022737"/>
    </source>
</evidence>
<dbReference type="PROSITE" id="PS00101">
    <property type="entry name" value="HEXAPEP_TRANSFERASES"/>
    <property type="match status" value="1"/>
</dbReference>
<reference evidence="3 4" key="1">
    <citation type="submission" date="2021-03" db="EMBL/GenBank/DDBJ databases">
        <title>Genomic Encyclopedia of Type Strains, Phase IV (KMG-IV): sequencing the most valuable type-strain genomes for metagenomic binning, comparative biology and taxonomic classification.</title>
        <authorList>
            <person name="Goeker M."/>
        </authorList>
    </citation>
    <scope>NUCLEOTIDE SEQUENCE [LARGE SCALE GENOMIC DNA]</scope>
    <source>
        <strain evidence="3 4">DSM 28783</strain>
    </source>
</reference>
<dbReference type="PANTHER" id="PTHR43300">
    <property type="entry name" value="ACETYLTRANSFERASE"/>
    <property type="match status" value="1"/>
</dbReference>
<dbReference type="Gene3D" id="2.160.10.10">
    <property type="entry name" value="Hexapeptide repeat proteins"/>
    <property type="match status" value="1"/>
</dbReference>
<organism evidence="3 4">
    <name type="scientific">Clostridium algifaecis</name>
    <dbReference type="NCBI Taxonomy" id="1472040"/>
    <lineage>
        <taxon>Bacteria</taxon>
        <taxon>Bacillati</taxon>
        <taxon>Bacillota</taxon>
        <taxon>Clostridia</taxon>
        <taxon>Eubacteriales</taxon>
        <taxon>Clostridiaceae</taxon>
        <taxon>Clostridium</taxon>
    </lineage>
</organism>
<dbReference type="InterPro" id="IPR050179">
    <property type="entry name" value="Trans_hexapeptide_repeat"/>
</dbReference>
<dbReference type="Proteomes" id="UP001519307">
    <property type="component" value="Unassembled WGS sequence"/>
</dbReference>
<protein>
    <submittedName>
        <fullName evidence="3">Acetyltransferase-like isoleucine patch superfamily enzyme</fullName>
    </submittedName>
</protein>
<dbReference type="InterPro" id="IPR011004">
    <property type="entry name" value="Trimer_LpxA-like_sf"/>
</dbReference>
<dbReference type="CDD" id="cd03349">
    <property type="entry name" value="LbH_XAT"/>
    <property type="match status" value="1"/>
</dbReference>
<sequence length="204" mass="23229">MFGFLKYYFKLYFFKKKFRAMNKHNFINASNIFPIKSVKIGKMSYGPIIVEAWKSKNEGLEIGNFVSIASNVRFILGGNHNYRYFSTYPFKVMALKENTIEAYSKGKIVVKDDVWIGMNSIILSNVTIGQGAIIGAGSVVTKDVPPYAIVCGNPAKVVKYRFNKDTIDKMLKLDFSKIDIKFIKNNIDYLYSSADDNIINHLDL</sequence>
<dbReference type="Pfam" id="PF00132">
    <property type="entry name" value="Hexapep"/>
    <property type="match status" value="1"/>
</dbReference>
<proteinExistence type="predicted"/>
<dbReference type="PANTHER" id="PTHR43300:SF11">
    <property type="entry name" value="ACETYLTRANSFERASE RV3034C-RELATED"/>
    <property type="match status" value="1"/>
</dbReference>
<evidence type="ECO:0000313" key="4">
    <source>
        <dbReference type="Proteomes" id="UP001519307"/>
    </source>
</evidence>
<dbReference type="EMBL" id="JAGGLM010000003">
    <property type="protein sequence ID" value="MBP2032211.1"/>
    <property type="molecule type" value="Genomic_DNA"/>
</dbReference>
<keyword evidence="4" id="KW-1185">Reference proteome</keyword>
<dbReference type="RefSeq" id="WP_209701151.1">
    <property type="nucleotide sequence ID" value="NZ_JAGGLM010000003.1"/>
</dbReference>
<gene>
    <name evidence="3" type="ORF">J2Z42_000876</name>
</gene>
<keyword evidence="2" id="KW-0677">Repeat</keyword>
<evidence type="ECO:0000313" key="3">
    <source>
        <dbReference type="EMBL" id="MBP2032211.1"/>
    </source>
</evidence>
<accession>A0ABS4KS19</accession>
<comment type="caution">
    <text evidence="3">The sequence shown here is derived from an EMBL/GenBank/DDBJ whole genome shotgun (WGS) entry which is preliminary data.</text>
</comment>